<reference evidence="1 2" key="1">
    <citation type="submission" date="2017-03" db="EMBL/GenBank/DDBJ databases">
        <authorList>
            <person name="Afonso C.L."/>
            <person name="Miller P.J."/>
            <person name="Scott M.A."/>
            <person name="Spackman E."/>
            <person name="Goraichik I."/>
            <person name="Dimitrov K.M."/>
            <person name="Suarez D.L."/>
            <person name="Swayne D.E."/>
        </authorList>
    </citation>
    <scope>NUCLEOTIDE SEQUENCE [LARGE SCALE GENOMIC DNA]</scope>
    <source>
        <strain evidence="1 2">CECT 7745</strain>
    </source>
</reference>
<evidence type="ECO:0008006" key="3">
    <source>
        <dbReference type="Google" id="ProtNLM"/>
    </source>
</evidence>
<dbReference type="Proteomes" id="UP000193224">
    <property type="component" value="Unassembled WGS sequence"/>
</dbReference>
<sequence>MLIDSEKTLVDTCAIARLTKTSKSYWEKLRCRGEGPKYIKRGHLVLYWLSDVIRWLEEHMVTPVGDQK</sequence>
<dbReference type="AlphaFoldDB" id="A0A1X7BVL9"/>
<proteinExistence type="predicted"/>
<evidence type="ECO:0000313" key="2">
    <source>
        <dbReference type="Proteomes" id="UP000193224"/>
    </source>
</evidence>
<keyword evidence="2" id="KW-1185">Reference proteome</keyword>
<name>A0A1X7BVL9_9RHOB</name>
<accession>A0A1X7BVL9</accession>
<organism evidence="1 2">
    <name type="scientific">Roseovarius aestuarii</name>
    <dbReference type="NCBI Taxonomy" id="475083"/>
    <lineage>
        <taxon>Bacteria</taxon>
        <taxon>Pseudomonadati</taxon>
        <taxon>Pseudomonadota</taxon>
        <taxon>Alphaproteobacteria</taxon>
        <taxon>Rhodobacterales</taxon>
        <taxon>Roseobacteraceae</taxon>
        <taxon>Roseovarius</taxon>
    </lineage>
</organism>
<gene>
    <name evidence="1" type="ORF">ROA7745_03571</name>
</gene>
<dbReference type="EMBL" id="FWXB01000016">
    <property type="protein sequence ID" value="SMC13712.1"/>
    <property type="molecule type" value="Genomic_DNA"/>
</dbReference>
<evidence type="ECO:0000313" key="1">
    <source>
        <dbReference type="EMBL" id="SMC13712.1"/>
    </source>
</evidence>
<protein>
    <recommendedName>
        <fullName evidence="3">Prophage CP4-57 regulatory protein (AlpA)</fullName>
    </recommendedName>
</protein>